<name>A0A0P0CIG5_9FLAO</name>
<dbReference type="NCBIfam" id="TIGR04131">
    <property type="entry name" value="Bac_Flav_CTERM"/>
    <property type="match status" value="1"/>
</dbReference>
<dbReference type="OrthoDB" id="1236981at2"/>
<protein>
    <recommendedName>
        <fullName evidence="2">Ig-like domain-containing protein</fullName>
    </recommendedName>
</protein>
<dbReference type="KEGG" id="ahz:APS56_12940"/>
<sequence>MKTIVSFNYVFKIGLYFSLLIWTSFMAFAQCPNITQPSSPIDIASGLVFSDLDVIASASSDVIWYNSSTGGIVLNDNQLVYEGTFYAGDLSGTCGSRQPLIVDFAVPPSGSNLDKFFCSNDNPIFQDYITQILQPDIPVSGSVEIYSDFELTNIIQSTDAIPTGPADYYIIFKNSSGDQSQIEIGSVAVIASPTEPTPPTIQEFCSDQGPLTIGHLDPGTTATFRWYNNIDGFGNTLPPALTSGTALIDGNTYYVQLEGFCKSNPVPVTVTINSSFDAGSSANLGYCISEVATVPPFDLFDTLGGVKDTNGSWTGPLTTTNGYQGTVDVSTLTTEGIYTFTYTVPSNGSCPGDFSTVEITIFETLSSGSASLITNPAIYCEKDLPTSFDLFTLLDGSEDLGGQWTQGVIPVSSTFNLSVLVPGTTYDFTYTQNGLPNPCLEDFTTVQVIVLEDPKAGTASNLTFCENDLALNSPFDLFTALSGQDNNLGTWTDASNNIISNSIDITGFTEANSPYQFTYTISNGTCEDTETISFIIEPAPESGTPVAIFPEFCEGFAPTNYDLFDLLTDEDQSGTWYIGTDNTGSSTSNPVNLSALSVGTHNFTYDVDAIGSCDDSLVTVSITINPLPVTGTPLLTVFCENDLVANSPLDLYSRLTGEDAGGTWIDDDTSNALTGSSVDLTLLTTGFHNFTYSITDANGCSSSSTVTVQVEDAPESGTPVAIFSEFCEGSAPTNYDLFDLLTDEDQSGIWYIGTDNTGSSTSNPVNLSALSVGTHNFTYDVDAIGSCDDSLVTVSITINPLPVTGTPLPTVFCENDLVANSPLDLYSRLTGEDAGGTWIDDDTSNALTGSSVDLTLLTTGFHNFTYSITDANGCSSSSTVTVQVEDAPESGTAIAPLELCLSEITVGKTIDLFDLLTGEDQTGTWNDDDASGNLSENILTVDGLAAGTYNFTYDVNAIGFCDDVNITVSVIINDVIAPAALAIQEFCDNATVADLETITGTTIRWYDESTGGTALVDTTPLLDTETYYATQTDITTGCESANRSLVTVSIYQTPNTGTPNTIAIVACNDDNSIDLFAGLDGTEDIGGVWQDIDGTGALIDNIFDATVNGVGTYQFAYFIAGSAPCVNASTVITVTVEESLNAGVNINPTLDICSNNGTMDLFSLLGGADSGGIWSPALASTTGVFDPLLDAQGTYTYTLSNACGNVSNTVEVDVTQAPNAGTDNTVSICVIDGTTDLFPFLGSAQSGGTWFPALDSGTGEFNPLVDVAGEYTYTVTALAPCNPESTAKITVIVNNTVPPTVVNPSPEYCLVNNPTVENLNATISATGTVIWYADAALTMPLTITEALVDGEDYYATQTNSTGCESSIAVQINVTVNDTVTPTLDDASIEYCINDGPTINTLSQNIIEFVSADNNIIWYDAVKDGSVISSSSILTSMTYYAALIDAATGCESSVRLEVTPIITACGLVELPDGFSPNGDGINDTYDYDNLGVLFPKFEIEIYNRYGSLVYRGKDQTPRFDGKSNQGRTLGSGDLPVGMYYYILKYNDGVNKPKQGNLYLSR</sequence>
<evidence type="ECO:0000313" key="4">
    <source>
        <dbReference type="Proteomes" id="UP000057981"/>
    </source>
</evidence>
<proteinExistence type="predicted"/>
<dbReference type="PATRIC" id="fig|1736674.3.peg.2646"/>
<dbReference type="Pfam" id="PF13585">
    <property type="entry name" value="CHU_C"/>
    <property type="match status" value="1"/>
</dbReference>
<accession>A0A0P0CIG5</accession>
<dbReference type="STRING" id="1736674.APS56_12940"/>
<keyword evidence="1" id="KW-1133">Transmembrane helix</keyword>
<evidence type="ECO:0000259" key="2">
    <source>
        <dbReference type="Pfam" id="PF19081"/>
    </source>
</evidence>
<dbReference type="RefSeq" id="WP_054728993.1">
    <property type="nucleotide sequence ID" value="NZ_CP012898.1"/>
</dbReference>
<reference evidence="3 4" key="1">
    <citation type="submission" date="2015-10" db="EMBL/GenBank/DDBJ databases">
        <authorList>
            <person name="Gilbert D.G."/>
        </authorList>
    </citation>
    <scope>NUCLEOTIDE SEQUENCE [LARGE SCALE GENOMIC DNA]</scope>
    <source>
        <strain evidence="4">HZ-22</strain>
    </source>
</reference>
<feature type="domain" description="Ig-like" evidence="2">
    <location>
        <begin position="978"/>
        <end position="1050"/>
    </location>
</feature>
<keyword evidence="1" id="KW-0812">Transmembrane</keyword>
<keyword evidence="1" id="KW-0472">Membrane</keyword>
<organism evidence="3 4">
    <name type="scientific">Pseudalgibacter alginicilyticus</name>
    <dbReference type="NCBI Taxonomy" id="1736674"/>
    <lineage>
        <taxon>Bacteria</taxon>
        <taxon>Pseudomonadati</taxon>
        <taxon>Bacteroidota</taxon>
        <taxon>Flavobacteriia</taxon>
        <taxon>Flavobacteriales</taxon>
        <taxon>Flavobacteriaceae</taxon>
        <taxon>Pseudalgibacter</taxon>
    </lineage>
</organism>
<dbReference type="InterPro" id="IPR044023">
    <property type="entry name" value="Ig_7"/>
</dbReference>
<evidence type="ECO:0000313" key="3">
    <source>
        <dbReference type="EMBL" id="ALJ05981.1"/>
    </source>
</evidence>
<dbReference type="InterPro" id="IPR026341">
    <property type="entry name" value="T9SS_type_B"/>
</dbReference>
<feature type="transmembrane region" description="Helical" evidence="1">
    <location>
        <begin position="9"/>
        <end position="29"/>
    </location>
</feature>
<dbReference type="Pfam" id="PF19081">
    <property type="entry name" value="Ig_7"/>
    <property type="match status" value="1"/>
</dbReference>
<gene>
    <name evidence="3" type="ORF">APS56_12940</name>
</gene>
<dbReference type="Proteomes" id="UP000057981">
    <property type="component" value="Chromosome"/>
</dbReference>
<dbReference type="EMBL" id="CP012898">
    <property type="protein sequence ID" value="ALJ05981.1"/>
    <property type="molecule type" value="Genomic_DNA"/>
</dbReference>
<evidence type="ECO:0000256" key="1">
    <source>
        <dbReference type="SAM" id="Phobius"/>
    </source>
</evidence>
<keyword evidence="4" id="KW-1185">Reference proteome</keyword>